<dbReference type="OrthoDB" id="9802553at2"/>
<dbReference type="PANTHER" id="PTHR30033">
    <property type="entry name" value="FLAGELLAR HOOK-ASSOCIATED PROTEIN 1"/>
    <property type="match status" value="1"/>
</dbReference>
<dbReference type="InterPro" id="IPR001444">
    <property type="entry name" value="Flag_bb_rod_N"/>
</dbReference>
<keyword evidence="11" id="KW-0966">Cell projection</keyword>
<evidence type="ECO:0000313" key="12">
    <source>
        <dbReference type="Proteomes" id="UP000051888"/>
    </source>
</evidence>
<dbReference type="InterPro" id="IPR010930">
    <property type="entry name" value="Flg_bb/hook_C_dom"/>
</dbReference>
<keyword evidence="11" id="KW-0969">Cilium</keyword>
<dbReference type="InterPro" id="IPR053927">
    <property type="entry name" value="FlgK_helical"/>
</dbReference>
<accession>A0A0Q3WW06</accession>
<evidence type="ECO:0000256" key="6">
    <source>
        <dbReference type="ARBA" id="ARBA00023143"/>
    </source>
</evidence>
<comment type="similarity">
    <text evidence="3 7">Belongs to the flagella basal body rod proteins family.</text>
</comment>
<sequence>MTSTFFGLETAKRGMNTQQNALFVTGQNISNANTLGYTRQRINFEATSPYPHGGMSRPQIPGQMGTGVKAGSIQRVRDSFLDQQYRGENSKLGYWSTRSDALSKMEDILNEPSDSGLSAAMNQFWQSLQDLSTGPENDGARAVVLQRGQAVAETFNYLSNSIKDNQQYIGNELDVSITDINSILKQIGEINQQISKVEPSGYLPNDLYDERDRLVDQLSNYFNVQVEPKSSGGNSSPIAEGVYDIKITDSNGNDYYLVKGSNYGNMGITGGTGSSGNFPPADGVTSLNITDADNNSQNVNFFDNGQVNIGQGKLRGLIESYGYKDNSGNSKGIYPEMLDQLDQLAYTFGTVFNQVHQKGYGKNGETGNDFFDLSSLSDYHGAAGAIKINSSLSKDMIAASTALKSPTESETGNGSNAINLGNVLSFDLSKGTITLEGFSTPTTITVSGSGTITSNYQAIIGKLGVDAQQANRLTANSQSLTQSVDQNRQSVSSVSLDEEMINMIKFQQAYNASARNITIVDEMLDKIINGLGTGGR</sequence>
<dbReference type="Pfam" id="PF00460">
    <property type="entry name" value="Flg_bb_rod"/>
    <property type="match status" value="1"/>
</dbReference>
<evidence type="ECO:0000313" key="11">
    <source>
        <dbReference type="EMBL" id="KQL52983.1"/>
    </source>
</evidence>
<dbReference type="STRING" id="157838.AN964_05300"/>
<evidence type="ECO:0000259" key="8">
    <source>
        <dbReference type="Pfam" id="PF00460"/>
    </source>
</evidence>
<organism evidence="11 12">
    <name type="scientific">Heyndrickxia shackletonii</name>
    <dbReference type="NCBI Taxonomy" id="157838"/>
    <lineage>
        <taxon>Bacteria</taxon>
        <taxon>Bacillati</taxon>
        <taxon>Bacillota</taxon>
        <taxon>Bacilli</taxon>
        <taxon>Bacillales</taxon>
        <taxon>Bacillaceae</taxon>
        <taxon>Heyndrickxia</taxon>
    </lineage>
</organism>
<evidence type="ECO:0000256" key="7">
    <source>
        <dbReference type="RuleBase" id="RU362065"/>
    </source>
</evidence>
<evidence type="ECO:0000256" key="1">
    <source>
        <dbReference type="ARBA" id="ARBA00004365"/>
    </source>
</evidence>
<dbReference type="PANTHER" id="PTHR30033:SF1">
    <property type="entry name" value="FLAGELLAR HOOK-ASSOCIATED PROTEIN 1"/>
    <property type="match status" value="1"/>
</dbReference>
<dbReference type="GO" id="GO:0044780">
    <property type="term" value="P:bacterial-type flagellum assembly"/>
    <property type="evidence" value="ECO:0007669"/>
    <property type="project" value="InterPro"/>
</dbReference>
<dbReference type="EMBL" id="LJJC01000004">
    <property type="protein sequence ID" value="KQL52983.1"/>
    <property type="molecule type" value="Genomic_DNA"/>
</dbReference>
<evidence type="ECO:0000259" key="10">
    <source>
        <dbReference type="Pfam" id="PF22638"/>
    </source>
</evidence>
<keyword evidence="6 7" id="KW-0975">Bacterial flagellum</keyword>
<dbReference type="GO" id="GO:0009424">
    <property type="term" value="C:bacterial-type flagellum hook"/>
    <property type="evidence" value="ECO:0007669"/>
    <property type="project" value="UniProtKB-UniRule"/>
</dbReference>
<evidence type="ECO:0000259" key="9">
    <source>
        <dbReference type="Pfam" id="PF06429"/>
    </source>
</evidence>
<keyword evidence="11" id="KW-0282">Flagellum</keyword>
<gene>
    <name evidence="7 11" type="primary">flgK</name>
    <name evidence="11" type="ORF">AN964_05300</name>
</gene>
<dbReference type="SUPFAM" id="SSF64518">
    <property type="entry name" value="Phase 1 flagellin"/>
    <property type="match status" value="1"/>
</dbReference>
<dbReference type="GO" id="GO:0005576">
    <property type="term" value="C:extracellular region"/>
    <property type="evidence" value="ECO:0007669"/>
    <property type="project" value="UniProtKB-SubCell"/>
</dbReference>
<dbReference type="NCBIfam" id="TIGR02492">
    <property type="entry name" value="flgK_ends"/>
    <property type="match status" value="1"/>
</dbReference>
<dbReference type="InterPro" id="IPR002371">
    <property type="entry name" value="FlgK"/>
</dbReference>
<dbReference type="RefSeq" id="WP_055738699.1">
    <property type="nucleotide sequence ID" value="NZ_JAAIWL010000004.1"/>
</dbReference>
<evidence type="ECO:0000256" key="4">
    <source>
        <dbReference type="ARBA" id="ARBA00016244"/>
    </source>
</evidence>
<comment type="caution">
    <text evidence="11">The sequence shown here is derived from an EMBL/GenBank/DDBJ whole genome shotgun (WGS) entry which is preliminary data.</text>
</comment>
<protein>
    <recommendedName>
        <fullName evidence="4 7">Flagellar hook-associated protein 1</fullName>
        <shortName evidence="7">HAP1</shortName>
    </recommendedName>
</protein>
<evidence type="ECO:0000256" key="2">
    <source>
        <dbReference type="ARBA" id="ARBA00004613"/>
    </source>
</evidence>
<reference evidence="11 12" key="1">
    <citation type="submission" date="2015-09" db="EMBL/GenBank/DDBJ databases">
        <title>Genome sequencing project for genomic taxonomy and phylogenomics of Bacillus-like bacteria.</title>
        <authorList>
            <person name="Liu B."/>
            <person name="Wang J."/>
            <person name="Zhu Y."/>
            <person name="Liu G."/>
            <person name="Chen Q."/>
            <person name="Chen Z."/>
            <person name="Lan J."/>
            <person name="Che J."/>
            <person name="Ge C."/>
            <person name="Shi H."/>
            <person name="Pan Z."/>
            <person name="Liu X."/>
        </authorList>
    </citation>
    <scope>NUCLEOTIDE SEQUENCE [LARGE SCALE GENOMIC DNA]</scope>
    <source>
        <strain evidence="11 12">LMG 18435</strain>
    </source>
</reference>
<dbReference type="Pfam" id="PF22638">
    <property type="entry name" value="FlgK_D1"/>
    <property type="match status" value="1"/>
</dbReference>
<comment type="subcellular location">
    <subcellularLocation>
        <location evidence="1 7">Bacterial flagellum</location>
    </subcellularLocation>
    <subcellularLocation>
        <location evidence="2 7">Secreted</location>
    </subcellularLocation>
</comment>
<feature type="domain" description="Flagellar basal body rod protein N-terminal" evidence="8">
    <location>
        <begin position="8"/>
        <end position="38"/>
    </location>
</feature>
<feature type="domain" description="Flagellar basal-body/hook protein C-terminal" evidence="9">
    <location>
        <begin position="487"/>
        <end position="529"/>
    </location>
</feature>
<evidence type="ECO:0000256" key="5">
    <source>
        <dbReference type="ARBA" id="ARBA00022525"/>
    </source>
</evidence>
<dbReference type="Proteomes" id="UP000051888">
    <property type="component" value="Unassembled WGS sequence"/>
</dbReference>
<name>A0A0Q3WW06_9BACI</name>
<evidence type="ECO:0000256" key="3">
    <source>
        <dbReference type="ARBA" id="ARBA00009677"/>
    </source>
</evidence>
<keyword evidence="12" id="KW-1185">Reference proteome</keyword>
<proteinExistence type="inferred from homology"/>
<dbReference type="PRINTS" id="PR01005">
    <property type="entry name" value="FLGHOOKAP1"/>
</dbReference>
<feature type="domain" description="Flagellar hook-associated protein FlgK helical" evidence="10">
    <location>
        <begin position="102"/>
        <end position="371"/>
    </location>
</feature>
<dbReference type="Pfam" id="PF06429">
    <property type="entry name" value="Flg_bbr_C"/>
    <property type="match status" value="1"/>
</dbReference>
<dbReference type="GO" id="GO:0005198">
    <property type="term" value="F:structural molecule activity"/>
    <property type="evidence" value="ECO:0007669"/>
    <property type="project" value="UniProtKB-UniRule"/>
</dbReference>
<keyword evidence="5 7" id="KW-0964">Secreted</keyword>
<dbReference type="PATRIC" id="fig|157838.3.peg.1180"/>
<dbReference type="AlphaFoldDB" id="A0A0Q3WW06"/>